<dbReference type="GO" id="GO:0006284">
    <property type="term" value="P:base-excision repair"/>
    <property type="evidence" value="ECO:0007669"/>
    <property type="project" value="InterPro"/>
</dbReference>
<dbReference type="InterPro" id="IPR011257">
    <property type="entry name" value="DNA_glycosylase"/>
</dbReference>
<feature type="domain" description="HhH-GPD" evidence="10">
    <location>
        <begin position="43"/>
        <end position="174"/>
    </location>
</feature>
<gene>
    <name evidence="11" type="ORF">ENV88_07285</name>
</gene>
<evidence type="ECO:0000256" key="6">
    <source>
        <dbReference type="ARBA" id="ARBA00023004"/>
    </source>
</evidence>
<dbReference type="PANTHER" id="PTHR42944">
    <property type="entry name" value="ADENINE DNA GLYCOSYLASE"/>
    <property type="match status" value="1"/>
</dbReference>
<dbReference type="GO" id="GO:0046872">
    <property type="term" value="F:metal ion binding"/>
    <property type="evidence" value="ECO:0007669"/>
    <property type="project" value="UniProtKB-KW"/>
</dbReference>
<keyword evidence="9" id="KW-0326">Glycosidase</keyword>
<evidence type="ECO:0000256" key="8">
    <source>
        <dbReference type="ARBA" id="ARBA00023204"/>
    </source>
</evidence>
<dbReference type="InterPro" id="IPR044298">
    <property type="entry name" value="MIG/MutY"/>
</dbReference>
<dbReference type="EMBL" id="DTIB01000125">
    <property type="protein sequence ID" value="HGB25803.1"/>
    <property type="molecule type" value="Genomic_DNA"/>
</dbReference>
<proteinExistence type="inferred from homology"/>
<dbReference type="GO" id="GO:0034039">
    <property type="term" value="F:8-oxo-7,8-dihydroguanine DNA N-glycosylase activity"/>
    <property type="evidence" value="ECO:0007669"/>
    <property type="project" value="TreeGrafter"/>
</dbReference>
<dbReference type="SUPFAM" id="SSF48150">
    <property type="entry name" value="DNA-glycosylase"/>
    <property type="match status" value="1"/>
</dbReference>
<comment type="cofactor">
    <cofactor evidence="1">
        <name>[4Fe-4S] cluster</name>
        <dbReference type="ChEBI" id="CHEBI:49883"/>
    </cofactor>
</comment>
<dbReference type="GO" id="GO:0035485">
    <property type="term" value="F:adenine/guanine mispair binding"/>
    <property type="evidence" value="ECO:0007669"/>
    <property type="project" value="TreeGrafter"/>
</dbReference>
<accession>A0A7C3WQ13</accession>
<dbReference type="InterPro" id="IPR023170">
    <property type="entry name" value="HhH_base_excis_C"/>
</dbReference>
<dbReference type="Pfam" id="PF10576">
    <property type="entry name" value="EndIII_4Fe-2S"/>
    <property type="match status" value="1"/>
</dbReference>
<sequence length="202" mass="22372">MGSGDVVGELTRRLMEWYSANRREFPWRVGMSSEWQVALTAILLRKTRAETVAKHYREIVTALRSPEHALRLGVEGIERLLRPLGLHRTRARQIHALAGRWGSGSSELPGLGPYARALIECLVHRRLVPVLDVNTVRVVKRVLGVESAEEAVGRIVEHAGTCEANLALMDFAALVCTARRPRCGKCPLRDLCAYASQSGLDA</sequence>
<keyword evidence="5" id="KW-0378">Hydrolase</keyword>
<evidence type="ECO:0000256" key="9">
    <source>
        <dbReference type="ARBA" id="ARBA00023295"/>
    </source>
</evidence>
<dbReference type="Gene3D" id="1.10.340.30">
    <property type="entry name" value="Hypothetical protein, domain 2"/>
    <property type="match status" value="1"/>
</dbReference>
<dbReference type="InterPro" id="IPR003265">
    <property type="entry name" value="HhH-GPD_domain"/>
</dbReference>
<dbReference type="InterPro" id="IPR003651">
    <property type="entry name" value="Endonuclease3_FeS-loop_motif"/>
</dbReference>
<dbReference type="GO" id="GO:0032357">
    <property type="term" value="F:oxidized purine DNA binding"/>
    <property type="evidence" value="ECO:0007669"/>
    <property type="project" value="TreeGrafter"/>
</dbReference>
<dbReference type="Gene3D" id="1.10.1670.10">
    <property type="entry name" value="Helix-hairpin-Helix base-excision DNA repair enzymes (C-terminal)"/>
    <property type="match status" value="1"/>
</dbReference>
<dbReference type="SMART" id="SM00525">
    <property type="entry name" value="FES"/>
    <property type="match status" value="1"/>
</dbReference>
<keyword evidence="6" id="KW-0408">Iron</keyword>
<dbReference type="Pfam" id="PF00730">
    <property type="entry name" value="HhH-GPD"/>
    <property type="match status" value="1"/>
</dbReference>
<evidence type="ECO:0000256" key="5">
    <source>
        <dbReference type="ARBA" id="ARBA00022801"/>
    </source>
</evidence>
<protein>
    <recommendedName>
        <fullName evidence="10">HhH-GPD domain-containing protein</fullName>
    </recommendedName>
</protein>
<comment type="similarity">
    <text evidence="2">Belongs to the Nth/MutY family.</text>
</comment>
<keyword evidence="8" id="KW-0234">DNA repair</keyword>
<dbReference type="SMART" id="SM00478">
    <property type="entry name" value="ENDO3c"/>
    <property type="match status" value="1"/>
</dbReference>
<evidence type="ECO:0000256" key="7">
    <source>
        <dbReference type="ARBA" id="ARBA00023014"/>
    </source>
</evidence>
<dbReference type="GO" id="GO:0051539">
    <property type="term" value="F:4 iron, 4 sulfur cluster binding"/>
    <property type="evidence" value="ECO:0007669"/>
    <property type="project" value="InterPro"/>
</dbReference>
<keyword evidence="3" id="KW-0479">Metal-binding</keyword>
<dbReference type="AlphaFoldDB" id="A0A7C3WQ13"/>
<comment type="caution">
    <text evidence="11">The sequence shown here is derived from an EMBL/GenBank/DDBJ whole genome shotgun (WGS) entry which is preliminary data.</text>
</comment>
<reference evidence="11" key="1">
    <citation type="journal article" date="2020" name="mSystems">
        <title>Genome- and Community-Level Interaction Insights into Carbon Utilization and Element Cycling Functions of Hydrothermarchaeota in Hydrothermal Sediment.</title>
        <authorList>
            <person name="Zhou Z."/>
            <person name="Liu Y."/>
            <person name="Xu W."/>
            <person name="Pan J."/>
            <person name="Luo Z.H."/>
            <person name="Li M."/>
        </authorList>
    </citation>
    <scope>NUCLEOTIDE SEQUENCE [LARGE SCALE GENOMIC DNA]</scope>
    <source>
        <strain evidence="11">SpSt-8</strain>
    </source>
</reference>
<dbReference type="GO" id="GO:0000701">
    <property type="term" value="F:purine-specific mismatch base pair DNA N-glycosylase activity"/>
    <property type="evidence" value="ECO:0007669"/>
    <property type="project" value="TreeGrafter"/>
</dbReference>
<keyword evidence="7" id="KW-0411">Iron-sulfur</keyword>
<dbReference type="PANTHER" id="PTHR42944:SF1">
    <property type="entry name" value="ADENINE DNA GLYCOSYLASE"/>
    <property type="match status" value="1"/>
</dbReference>
<evidence type="ECO:0000256" key="1">
    <source>
        <dbReference type="ARBA" id="ARBA00001966"/>
    </source>
</evidence>
<evidence type="ECO:0000259" key="10">
    <source>
        <dbReference type="SMART" id="SM00478"/>
    </source>
</evidence>
<evidence type="ECO:0000256" key="4">
    <source>
        <dbReference type="ARBA" id="ARBA00022763"/>
    </source>
</evidence>
<dbReference type="PROSITE" id="PS00764">
    <property type="entry name" value="ENDONUCLEASE_III_1"/>
    <property type="match status" value="1"/>
</dbReference>
<organism evidence="11">
    <name type="scientific">Thermofilum pendens</name>
    <dbReference type="NCBI Taxonomy" id="2269"/>
    <lineage>
        <taxon>Archaea</taxon>
        <taxon>Thermoproteota</taxon>
        <taxon>Thermoprotei</taxon>
        <taxon>Thermofilales</taxon>
        <taxon>Thermofilaceae</taxon>
        <taxon>Thermofilum</taxon>
    </lineage>
</organism>
<evidence type="ECO:0000256" key="3">
    <source>
        <dbReference type="ARBA" id="ARBA00022723"/>
    </source>
</evidence>
<dbReference type="GO" id="GO:0006298">
    <property type="term" value="P:mismatch repair"/>
    <property type="evidence" value="ECO:0007669"/>
    <property type="project" value="TreeGrafter"/>
</dbReference>
<name>A0A7C3WQ13_THEPE</name>
<evidence type="ECO:0000313" key="11">
    <source>
        <dbReference type="EMBL" id="HGB25803.1"/>
    </source>
</evidence>
<keyword evidence="4" id="KW-0227">DNA damage</keyword>
<dbReference type="InterPro" id="IPR004035">
    <property type="entry name" value="Endouclease-III_FeS-bd_BS"/>
</dbReference>
<evidence type="ECO:0000256" key="2">
    <source>
        <dbReference type="ARBA" id="ARBA00008343"/>
    </source>
</evidence>